<dbReference type="RefSeq" id="WP_209142584.1">
    <property type="nucleotide sequence ID" value="NZ_JAGHKO010000011.1"/>
</dbReference>
<accession>A0ABS3Z237</accession>
<keyword evidence="1" id="KW-1133">Transmembrane helix</keyword>
<evidence type="ECO:0000256" key="1">
    <source>
        <dbReference type="SAM" id="Phobius"/>
    </source>
</evidence>
<keyword evidence="1" id="KW-0812">Transmembrane</keyword>
<feature type="transmembrane region" description="Helical" evidence="1">
    <location>
        <begin position="39"/>
        <end position="61"/>
    </location>
</feature>
<keyword evidence="3" id="KW-1185">Reference proteome</keyword>
<evidence type="ECO:0000313" key="2">
    <source>
        <dbReference type="EMBL" id="MBO9204226.1"/>
    </source>
</evidence>
<keyword evidence="1" id="KW-0472">Membrane</keyword>
<reference evidence="2 3" key="1">
    <citation type="submission" date="2021-03" db="EMBL/GenBank/DDBJ databases">
        <title>Assistant Professor.</title>
        <authorList>
            <person name="Huq M.A."/>
        </authorList>
    </citation>
    <scope>NUCLEOTIDE SEQUENCE [LARGE SCALE GENOMIC DNA]</scope>
    <source>
        <strain evidence="2 3">MAH-29</strain>
    </source>
</reference>
<feature type="transmembrane region" description="Helical" evidence="1">
    <location>
        <begin position="95"/>
        <end position="114"/>
    </location>
</feature>
<protein>
    <submittedName>
        <fullName evidence="2">Uncharacterized protein</fullName>
    </submittedName>
</protein>
<evidence type="ECO:0000313" key="3">
    <source>
        <dbReference type="Proteomes" id="UP000677244"/>
    </source>
</evidence>
<gene>
    <name evidence="2" type="ORF">J7I42_28320</name>
</gene>
<name>A0ABS3Z237_9BACT</name>
<sequence>MSNIAFKHPIAATHTERRSNTLTFSNFIKWCSNQQENRFSWLAIAIAGHGCVLTPLTVMAVVNSGNNLILFMIAILAMAMVLITNLAALPTKITIPFLFSSILIDLGILLACGLL</sequence>
<proteinExistence type="predicted"/>
<feature type="transmembrane region" description="Helical" evidence="1">
    <location>
        <begin position="68"/>
        <end position="89"/>
    </location>
</feature>
<organism evidence="2 3">
    <name type="scientific">Niastella soli</name>
    <dbReference type="NCBI Taxonomy" id="2821487"/>
    <lineage>
        <taxon>Bacteria</taxon>
        <taxon>Pseudomonadati</taxon>
        <taxon>Bacteroidota</taxon>
        <taxon>Chitinophagia</taxon>
        <taxon>Chitinophagales</taxon>
        <taxon>Chitinophagaceae</taxon>
        <taxon>Niastella</taxon>
    </lineage>
</organism>
<comment type="caution">
    <text evidence="2">The sequence shown here is derived from an EMBL/GenBank/DDBJ whole genome shotgun (WGS) entry which is preliminary data.</text>
</comment>
<dbReference type="EMBL" id="JAGHKO010000011">
    <property type="protein sequence ID" value="MBO9204226.1"/>
    <property type="molecule type" value="Genomic_DNA"/>
</dbReference>
<dbReference type="Proteomes" id="UP000677244">
    <property type="component" value="Unassembled WGS sequence"/>
</dbReference>